<reference evidence="1" key="1">
    <citation type="submission" date="2021-05" db="EMBL/GenBank/DDBJ databases">
        <authorList>
            <person name="Alioto T."/>
            <person name="Alioto T."/>
            <person name="Gomez Garrido J."/>
        </authorList>
    </citation>
    <scope>NUCLEOTIDE SEQUENCE</scope>
</reference>
<accession>A0A8D8BXA9</accession>
<organism evidence="1">
    <name type="scientific">Culex pipiens</name>
    <name type="common">House mosquito</name>
    <dbReference type="NCBI Taxonomy" id="7175"/>
    <lineage>
        <taxon>Eukaryota</taxon>
        <taxon>Metazoa</taxon>
        <taxon>Ecdysozoa</taxon>
        <taxon>Arthropoda</taxon>
        <taxon>Hexapoda</taxon>
        <taxon>Insecta</taxon>
        <taxon>Pterygota</taxon>
        <taxon>Neoptera</taxon>
        <taxon>Endopterygota</taxon>
        <taxon>Diptera</taxon>
        <taxon>Nematocera</taxon>
        <taxon>Culicoidea</taxon>
        <taxon>Culicidae</taxon>
        <taxon>Culicinae</taxon>
        <taxon>Culicini</taxon>
        <taxon>Culex</taxon>
        <taxon>Culex</taxon>
    </lineage>
</organism>
<evidence type="ECO:0000313" key="1">
    <source>
        <dbReference type="EMBL" id="CAG6482134.1"/>
    </source>
</evidence>
<sequence>MWYSSNISFRSGITLSFTNGRNSCSPRPLCFAFTQRTAVCIQYTDAAARRTQHNTAIRFSFASSSRSAPQCVNHHNTPITQPVTRNSNQLITTPLFCCTLRTHSPLFYTLRTH</sequence>
<dbReference type="AlphaFoldDB" id="A0A8D8BXA9"/>
<protein>
    <submittedName>
        <fullName evidence="1">(northern house mosquito) hypothetical protein</fullName>
    </submittedName>
</protein>
<name>A0A8D8BXA9_CULPI</name>
<proteinExistence type="predicted"/>
<dbReference type="EMBL" id="HBUE01092469">
    <property type="protein sequence ID" value="CAG6482134.1"/>
    <property type="molecule type" value="Transcribed_RNA"/>
</dbReference>